<accession>A0ABP8RUP7</accession>
<dbReference type="InterPro" id="IPR023213">
    <property type="entry name" value="CAT-like_dom_sf"/>
</dbReference>
<evidence type="ECO:0000259" key="1">
    <source>
        <dbReference type="Pfam" id="PF00755"/>
    </source>
</evidence>
<gene>
    <name evidence="2" type="ORF">GCM10023175_32680</name>
</gene>
<feature type="domain" description="Choline/carnitine acyltransferase" evidence="1">
    <location>
        <begin position="2"/>
        <end position="61"/>
    </location>
</feature>
<proteinExistence type="predicted"/>
<dbReference type="Pfam" id="PF00755">
    <property type="entry name" value="Carn_acyltransf"/>
    <property type="match status" value="1"/>
</dbReference>
<sequence>MRNDYLSTSSAPSETVDFFGFGSTSPRCIGVAYVLLPDRFHLYLSTPRSEAHEMEVFADELGRALTELQELLGQTGQVSSR</sequence>
<keyword evidence="3" id="KW-1185">Reference proteome</keyword>
<name>A0ABP8RUP7_9PSEU</name>
<evidence type="ECO:0000313" key="3">
    <source>
        <dbReference type="Proteomes" id="UP001501598"/>
    </source>
</evidence>
<comment type="caution">
    <text evidence="2">The sequence shown here is derived from an EMBL/GenBank/DDBJ whole genome shotgun (WGS) entry which is preliminary data.</text>
</comment>
<organism evidence="2 3">
    <name type="scientific">Pseudonocardia xishanensis</name>
    <dbReference type="NCBI Taxonomy" id="630995"/>
    <lineage>
        <taxon>Bacteria</taxon>
        <taxon>Bacillati</taxon>
        <taxon>Actinomycetota</taxon>
        <taxon>Actinomycetes</taxon>
        <taxon>Pseudonocardiales</taxon>
        <taxon>Pseudonocardiaceae</taxon>
        <taxon>Pseudonocardia</taxon>
    </lineage>
</organism>
<dbReference type="Gene3D" id="3.30.559.10">
    <property type="entry name" value="Chloramphenicol acetyltransferase-like domain"/>
    <property type="match status" value="1"/>
</dbReference>
<reference evidence="3" key="1">
    <citation type="journal article" date="2019" name="Int. J. Syst. Evol. Microbiol.">
        <title>The Global Catalogue of Microorganisms (GCM) 10K type strain sequencing project: providing services to taxonomists for standard genome sequencing and annotation.</title>
        <authorList>
            <consortium name="The Broad Institute Genomics Platform"/>
            <consortium name="The Broad Institute Genome Sequencing Center for Infectious Disease"/>
            <person name="Wu L."/>
            <person name="Ma J."/>
        </authorList>
    </citation>
    <scope>NUCLEOTIDE SEQUENCE [LARGE SCALE GENOMIC DNA]</scope>
    <source>
        <strain evidence="3">JCM 17906</strain>
    </source>
</reference>
<evidence type="ECO:0000313" key="2">
    <source>
        <dbReference type="EMBL" id="GAA4547780.1"/>
    </source>
</evidence>
<dbReference type="SUPFAM" id="SSF52777">
    <property type="entry name" value="CoA-dependent acyltransferases"/>
    <property type="match status" value="1"/>
</dbReference>
<dbReference type="Proteomes" id="UP001501598">
    <property type="component" value="Unassembled WGS sequence"/>
</dbReference>
<dbReference type="InterPro" id="IPR039551">
    <property type="entry name" value="Cho/carn_acyl_trans"/>
</dbReference>
<protein>
    <recommendedName>
        <fullName evidence="1">Choline/carnitine acyltransferase domain-containing protein</fullName>
    </recommendedName>
</protein>
<dbReference type="EMBL" id="BAABGT010000038">
    <property type="protein sequence ID" value="GAA4547780.1"/>
    <property type="molecule type" value="Genomic_DNA"/>
</dbReference>